<keyword evidence="4" id="KW-1185">Reference proteome</keyword>
<dbReference type="AlphaFoldDB" id="A0A3A9YR96"/>
<organism evidence="3 4">
    <name type="scientific">Streptomyces hoynatensis</name>
    <dbReference type="NCBI Taxonomy" id="1141874"/>
    <lineage>
        <taxon>Bacteria</taxon>
        <taxon>Bacillati</taxon>
        <taxon>Actinomycetota</taxon>
        <taxon>Actinomycetes</taxon>
        <taxon>Kitasatosporales</taxon>
        <taxon>Streptomycetaceae</taxon>
        <taxon>Streptomyces</taxon>
    </lineage>
</organism>
<comment type="similarity">
    <text evidence="1">Belongs to the short-chain dehydrogenases/reductases (SDR) family.</text>
</comment>
<evidence type="ECO:0000256" key="1">
    <source>
        <dbReference type="ARBA" id="ARBA00006484"/>
    </source>
</evidence>
<dbReference type="CDD" id="cd05233">
    <property type="entry name" value="SDR_c"/>
    <property type="match status" value="1"/>
</dbReference>
<dbReference type="RefSeq" id="WP_120683557.1">
    <property type="nucleotide sequence ID" value="NZ_RBAL01000018.1"/>
</dbReference>
<proteinExistence type="inferred from homology"/>
<dbReference type="InterPro" id="IPR036291">
    <property type="entry name" value="NAD(P)-bd_dom_sf"/>
</dbReference>
<gene>
    <name evidence="3" type="ORF">D7294_24985</name>
</gene>
<evidence type="ECO:0000313" key="4">
    <source>
        <dbReference type="Proteomes" id="UP000272474"/>
    </source>
</evidence>
<accession>A0A3A9YR96</accession>
<dbReference type="InterPro" id="IPR020904">
    <property type="entry name" value="Sc_DH/Rdtase_CS"/>
</dbReference>
<evidence type="ECO:0000256" key="2">
    <source>
        <dbReference type="ARBA" id="ARBA00023002"/>
    </source>
</evidence>
<dbReference type="Gene3D" id="3.40.50.720">
    <property type="entry name" value="NAD(P)-binding Rossmann-like Domain"/>
    <property type="match status" value="1"/>
</dbReference>
<comment type="caution">
    <text evidence="3">The sequence shown here is derived from an EMBL/GenBank/DDBJ whole genome shotgun (WGS) entry which is preliminary data.</text>
</comment>
<evidence type="ECO:0000313" key="3">
    <source>
        <dbReference type="EMBL" id="RKN38369.1"/>
    </source>
</evidence>
<dbReference type="EMBL" id="RBAL01000018">
    <property type="protein sequence ID" value="RKN38369.1"/>
    <property type="molecule type" value="Genomic_DNA"/>
</dbReference>
<dbReference type="OrthoDB" id="9811743at2"/>
<dbReference type="Proteomes" id="UP000272474">
    <property type="component" value="Unassembled WGS sequence"/>
</dbReference>
<dbReference type="GO" id="GO:0016491">
    <property type="term" value="F:oxidoreductase activity"/>
    <property type="evidence" value="ECO:0007669"/>
    <property type="project" value="UniProtKB-KW"/>
</dbReference>
<reference evidence="3 4" key="1">
    <citation type="journal article" date="2014" name="Int. J. Syst. Evol. Microbiol.">
        <title>Streptomyces hoynatensis sp. nov., isolated from deep marine sediment.</title>
        <authorList>
            <person name="Veyisoglu A."/>
            <person name="Sahin N."/>
        </authorList>
    </citation>
    <scope>NUCLEOTIDE SEQUENCE [LARGE SCALE GENOMIC DNA]</scope>
    <source>
        <strain evidence="3 4">KCTC 29097</strain>
    </source>
</reference>
<dbReference type="PROSITE" id="PS00061">
    <property type="entry name" value="ADH_SHORT"/>
    <property type="match status" value="1"/>
</dbReference>
<dbReference type="InterPro" id="IPR002347">
    <property type="entry name" value="SDR_fam"/>
</dbReference>
<protein>
    <submittedName>
        <fullName evidence="3">SDR family oxidoreductase</fullName>
    </submittedName>
</protein>
<name>A0A3A9YR96_9ACTN</name>
<sequence length="250" mass="26562">MAKNRAWIIGASQSLGAHFATRMAAEGWAVTGLGRRPAAEAGLPAEVTYVQADLSVPETLDGLAEKLGDVPELVVYNAVRYPAQSEGPPPLGELEAVFRVNALAPYRLLLDLLGRPREHFCSCVVVNSDAMYHAREQNGVYSASKAALRVLTGTLAATCRGGDAAVSTLLVGPLADPQKLAGLRRVAEQRGVTEAEVVRAFLRKTNTNLVIDALIDFESCYQGLMHMARLGPVANGMMYRLDGGSSGGLV</sequence>
<dbReference type="Pfam" id="PF00106">
    <property type="entry name" value="adh_short"/>
    <property type="match status" value="1"/>
</dbReference>
<keyword evidence="2" id="KW-0560">Oxidoreductase</keyword>
<dbReference type="SUPFAM" id="SSF51735">
    <property type="entry name" value="NAD(P)-binding Rossmann-fold domains"/>
    <property type="match status" value="1"/>
</dbReference>
<dbReference type="PANTHER" id="PTHR43639">
    <property type="entry name" value="OXIDOREDUCTASE, SHORT-CHAIN DEHYDROGENASE/REDUCTASE FAMILY (AFU_ORTHOLOGUE AFUA_5G02870)"/>
    <property type="match status" value="1"/>
</dbReference>
<dbReference type="PANTHER" id="PTHR43639:SF1">
    <property type="entry name" value="SHORT-CHAIN DEHYDROGENASE_REDUCTASE FAMILY PROTEIN"/>
    <property type="match status" value="1"/>
</dbReference>